<dbReference type="PANTHER" id="PTHR46088:SF1">
    <property type="entry name" value="TUBULIN--TYROSINE LIGASE-LIKE PROTEIN 12"/>
    <property type="match status" value="1"/>
</dbReference>
<protein>
    <submittedName>
        <fullName evidence="1">Uncharacterized protein</fullName>
    </submittedName>
</protein>
<organism evidence="1 2">
    <name type="scientific">Capsicum annuum</name>
    <name type="common">Capsicum pepper</name>
    <dbReference type="NCBI Taxonomy" id="4072"/>
    <lineage>
        <taxon>Eukaryota</taxon>
        <taxon>Viridiplantae</taxon>
        <taxon>Streptophyta</taxon>
        <taxon>Embryophyta</taxon>
        <taxon>Tracheophyta</taxon>
        <taxon>Spermatophyta</taxon>
        <taxon>Magnoliopsida</taxon>
        <taxon>eudicotyledons</taxon>
        <taxon>Gunneridae</taxon>
        <taxon>Pentapetalae</taxon>
        <taxon>asterids</taxon>
        <taxon>lamiids</taxon>
        <taxon>Solanales</taxon>
        <taxon>Solanaceae</taxon>
        <taxon>Solanoideae</taxon>
        <taxon>Capsiceae</taxon>
        <taxon>Capsicum</taxon>
    </lineage>
</organism>
<reference evidence="1 2" key="1">
    <citation type="journal article" date="2014" name="Nat. Genet.">
        <title>Genome sequence of the hot pepper provides insights into the evolution of pungency in Capsicum species.</title>
        <authorList>
            <person name="Kim S."/>
            <person name="Park M."/>
            <person name="Yeom S.I."/>
            <person name="Kim Y.M."/>
            <person name="Lee J.M."/>
            <person name="Lee H.A."/>
            <person name="Seo E."/>
            <person name="Choi J."/>
            <person name="Cheong K."/>
            <person name="Kim K.T."/>
            <person name="Jung K."/>
            <person name="Lee G.W."/>
            <person name="Oh S.K."/>
            <person name="Bae C."/>
            <person name="Kim S.B."/>
            <person name="Lee H.Y."/>
            <person name="Kim S.Y."/>
            <person name="Kim M.S."/>
            <person name="Kang B.C."/>
            <person name="Jo Y.D."/>
            <person name="Yang H.B."/>
            <person name="Jeong H.J."/>
            <person name="Kang W.H."/>
            <person name="Kwon J.K."/>
            <person name="Shin C."/>
            <person name="Lim J.Y."/>
            <person name="Park J.H."/>
            <person name="Huh J.H."/>
            <person name="Kim J.S."/>
            <person name="Kim B.D."/>
            <person name="Cohen O."/>
            <person name="Paran I."/>
            <person name="Suh M.C."/>
            <person name="Lee S.B."/>
            <person name="Kim Y.K."/>
            <person name="Shin Y."/>
            <person name="Noh S.J."/>
            <person name="Park J."/>
            <person name="Seo Y.S."/>
            <person name="Kwon S.Y."/>
            <person name="Kim H.A."/>
            <person name="Park J.M."/>
            <person name="Kim H.J."/>
            <person name="Choi S.B."/>
            <person name="Bosland P.W."/>
            <person name="Reeves G."/>
            <person name="Jo S.H."/>
            <person name="Lee B.W."/>
            <person name="Cho H.T."/>
            <person name="Choi H.S."/>
            <person name="Lee M.S."/>
            <person name="Yu Y."/>
            <person name="Do Choi Y."/>
            <person name="Park B.S."/>
            <person name="van Deynze A."/>
            <person name="Ashrafi H."/>
            <person name="Hill T."/>
            <person name="Kim W.T."/>
            <person name="Pai H.S."/>
            <person name="Ahn H.K."/>
            <person name="Yeam I."/>
            <person name="Giovannoni J.J."/>
            <person name="Rose J.K."/>
            <person name="Sorensen I."/>
            <person name="Lee S.J."/>
            <person name="Kim R.W."/>
            <person name="Choi I.Y."/>
            <person name="Choi B.S."/>
            <person name="Lim J.S."/>
            <person name="Lee Y.H."/>
            <person name="Choi D."/>
        </authorList>
    </citation>
    <scope>NUCLEOTIDE SEQUENCE [LARGE SCALE GENOMIC DNA]</scope>
    <source>
        <strain evidence="2">cv. CM334</strain>
    </source>
</reference>
<sequence>MARTIDTTITSNLSAIIRLMETGPKISQKYIEHPALFEGRKFDLRYIVLVRSMNPLEIFLAEVFWNYRGGLNHMNTPDFVKEFEKEHEVNRQDIHSRIRNMIKSAFKAAAAVHPDLHHSKSRAMYGVDVVLDCHFQPKLLEITYCPDCTRAVTYDTEAVVGGGGTVKGKDFYNYIFGSLPK</sequence>
<dbReference type="SUPFAM" id="SSF56059">
    <property type="entry name" value="Glutathione synthetase ATP-binding domain-like"/>
    <property type="match status" value="1"/>
</dbReference>
<dbReference type="PANTHER" id="PTHR46088">
    <property type="entry name" value="TUBULIN--TYROSINE LIGASE-LIKE PROTEIN 12"/>
    <property type="match status" value="1"/>
</dbReference>
<dbReference type="Pfam" id="PF03133">
    <property type="entry name" value="TTL"/>
    <property type="match status" value="2"/>
</dbReference>
<evidence type="ECO:0000313" key="1">
    <source>
        <dbReference type="EMBL" id="PHT76130.1"/>
    </source>
</evidence>
<dbReference type="OMA" id="DFTRACK"/>
<name>A0A2G2Z283_CAPAN</name>
<dbReference type="EMBL" id="AYRZ02000007">
    <property type="protein sequence ID" value="PHT76130.1"/>
    <property type="molecule type" value="Genomic_DNA"/>
</dbReference>
<proteinExistence type="predicted"/>
<dbReference type="PROSITE" id="PS51221">
    <property type="entry name" value="TTL"/>
    <property type="match status" value="1"/>
</dbReference>
<dbReference type="InterPro" id="IPR027749">
    <property type="entry name" value="TTLL12"/>
</dbReference>
<dbReference type="AlphaFoldDB" id="A0A2G2Z283"/>
<dbReference type="Gene3D" id="3.30.470.20">
    <property type="entry name" value="ATP-grasp fold, B domain"/>
    <property type="match status" value="1"/>
</dbReference>
<reference evidence="1 2" key="2">
    <citation type="journal article" date="2017" name="Genome Biol.">
        <title>New reference genome sequences of hot pepper reveal the massive evolution of plant disease-resistance genes by retroduplication.</title>
        <authorList>
            <person name="Kim S."/>
            <person name="Park J."/>
            <person name="Yeom S.I."/>
            <person name="Kim Y.M."/>
            <person name="Seo E."/>
            <person name="Kim K.T."/>
            <person name="Kim M.S."/>
            <person name="Lee J.M."/>
            <person name="Cheong K."/>
            <person name="Shin H.S."/>
            <person name="Kim S.B."/>
            <person name="Han K."/>
            <person name="Lee J."/>
            <person name="Park M."/>
            <person name="Lee H.A."/>
            <person name="Lee H.Y."/>
            <person name="Lee Y."/>
            <person name="Oh S."/>
            <person name="Lee J.H."/>
            <person name="Choi E."/>
            <person name="Choi E."/>
            <person name="Lee S.E."/>
            <person name="Jeon J."/>
            <person name="Kim H."/>
            <person name="Choi G."/>
            <person name="Song H."/>
            <person name="Lee J."/>
            <person name="Lee S.C."/>
            <person name="Kwon J.K."/>
            <person name="Lee H.Y."/>
            <person name="Koo N."/>
            <person name="Hong Y."/>
            <person name="Kim R.W."/>
            <person name="Kang W.H."/>
            <person name="Huh J.H."/>
            <person name="Kang B.C."/>
            <person name="Yang T.J."/>
            <person name="Lee Y.H."/>
            <person name="Bennetzen J.L."/>
            <person name="Choi D."/>
        </authorList>
    </citation>
    <scope>NUCLEOTIDE SEQUENCE [LARGE SCALE GENOMIC DNA]</scope>
    <source>
        <strain evidence="2">cv. CM334</strain>
    </source>
</reference>
<dbReference type="InterPro" id="IPR004344">
    <property type="entry name" value="TTL/TTLL_fam"/>
</dbReference>
<dbReference type="Gramene" id="PHT76130">
    <property type="protein sequence ID" value="PHT76130"/>
    <property type="gene ID" value="T459_19652"/>
</dbReference>
<dbReference type="Proteomes" id="UP000222542">
    <property type="component" value="Unassembled WGS sequence"/>
</dbReference>
<accession>A0A2G2Z283</accession>
<keyword evidence="2" id="KW-1185">Reference proteome</keyword>
<evidence type="ECO:0000313" key="2">
    <source>
        <dbReference type="Proteomes" id="UP000222542"/>
    </source>
</evidence>
<dbReference type="STRING" id="4072.A0A2G2Z283"/>
<gene>
    <name evidence="1" type="ORF">T459_19652</name>
</gene>
<comment type="caution">
    <text evidence="1">The sequence shown here is derived from an EMBL/GenBank/DDBJ whole genome shotgun (WGS) entry which is preliminary data.</text>
</comment>